<evidence type="ECO:0000313" key="2">
    <source>
        <dbReference type="Proteomes" id="UP001152320"/>
    </source>
</evidence>
<keyword evidence="2" id="KW-1185">Reference proteome</keyword>
<name>A0A9Q1HK23_HOLLE</name>
<proteinExistence type="predicted"/>
<dbReference type="OrthoDB" id="6141723at2759"/>
<gene>
    <name evidence="1" type="ORF">HOLleu_03014</name>
</gene>
<dbReference type="AlphaFoldDB" id="A0A9Q1HK23"/>
<accession>A0A9Q1HK23</accession>
<dbReference type="Proteomes" id="UP001152320">
    <property type="component" value="Chromosome 1"/>
</dbReference>
<sequence>MCGCYLKPTDESYTIPVKLKRKLSYNHSVLSQNVRPKKVLDAADWLVTNNQLYREGVKLLQSWPDTLQTMEQDWREFVDIDDTDSTSVPNEQPKNVLTDAETQMEPDSDDEWTELINEDTQPSGSLDTMLTPEFTTETILLTALPQVKVIIPWAFFKINTLKN</sequence>
<dbReference type="EMBL" id="JAIZAY010000001">
    <property type="protein sequence ID" value="KAJ8050009.1"/>
    <property type="molecule type" value="Genomic_DNA"/>
</dbReference>
<protein>
    <submittedName>
        <fullName evidence="1">Uncharacterized protein</fullName>
    </submittedName>
</protein>
<comment type="caution">
    <text evidence="1">The sequence shown here is derived from an EMBL/GenBank/DDBJ whole genome shotgun (WGS) entry which is preliminary data.</text>
</comment>
<organism evidence="1 2">
    <name type="scientific">Holothuria leucospilota</name>
    <name type="common">Black long sea cucumber</name>
    <name type="synonym">Mertensiothuria leucospilota</name>
    <dbReference type="NCBI Taxonomy" id="206669"/>
    <lineage>
        <taxon>Eukaryota</taxon>
        <taxon>Metazoa</taxon>
        <taxon>Echinodermata</taxon>
        <taxon>Eleutherozoa</taxon>
        <taxon>Echinozoa</taxon>
        <taxon>Holothuroidea</taxon>
        <taxon>Aspidochirotacea</taxon>
        <taxon>Aspidochirotida</taxon>
        <taxon>Holothuriidae</taxon>
        <taxon>Holothuria</taxon>
    </lineage>
</organism>
<evidence type="ECO:0000313" key="1">
    <source>
        <dbReference type="EMBL" id="KAJ8050009.1"/>
    </source>
</evidence>
<reference evidence="1" key="1">
    <citation type="submission" date="2021-10" db="EMBL/GenBank/DDBJ databases">
        <title>Tropical sea cucumber genome reveals ecological adaptation and Cuvierian tubules defense mechanism.</title>
        <authorList>
            <person name="Chen T."/>
        </authorList>
    </citation>
    <scope>NUCLEOTIDE SEQUENCE</scope>
    <source>
        <strain evidence="1">Nanhai2018</strain>
        <tissue evidence="1">Muscle</tissue>
    </source>
</reference>